<dbReference type="InterPro" id="IPR013783">
    <property type="entry name" value="Ig-like_fold"/>
</dbReference>
<evidence type="ECO:0000259" key="1">
    <source>
        <dbReference type="SMART" id="SM00642"/>
    </source>
</evidence>
<protein>
    <submittedName>
        <fullName evidence="2">Glycogen operon protein</fullName>
    </submittedName>
</protein>
<dbReference type="InterPro" id="IPR006047">
    <property type="entry name" value="GH13_cat_dom"/>
</dbReference>
<dbReference type="EMBL" id="FOHN01000002">
    <property type="protein sequence ID" value="SES71234.1"/>
    <property type="molecule type" value="Genomic_DNA"/>
</dbReference>
<organism evidence="2 3">
    <name type="scientific">[Clostridium] polysaccharolyticum</name>
    <dbReference type="NCBI Taxonomy" id="29364"/>
    <lineage>
        <taxon>Bacteria</taxon>
        <taxon>Bacillati</taxon>
        <taxon>Bacillota</taxon>
        <taxon>Clostridia</taxon>
        <taxon>Lachnospirales</taxon>
        <taxon>Lachnospiraceae</taxon>
    </lineage>
</organism>
<reference evidence="2 3" key="1">
    <citation type="submission" date="2016-10" db="EMBL/GenBank/DDBJ databases">
        <authorList>
            <person name="de Groot N.N."/>
        </authorList>
    </citation>
    <scope>NUCLEOTIDE SEQUENCE [LARGE SCALE GENOMIC DNA]</scope>
    <source>
        <strain evidence="2 3">DSM 1801</strain>
    </source>
</reference>
<dbReference type="AlphaFoldDB" id="A0A1H9YQ16"/>
<evidence type="ECO:0000313" key="3">
    <source>
        <dbReference type="Proteomes" id="UP000199800"/>
    </source>
</evidence>
<dbReference type="PANTHER" id="PTHR43002">
    <property type="entry name" value="GLYCOGEN DEBRANCHING ENZYME"/>
    <property type="match status" value="1"/>
</dbReference>
<dbReference type="Gene3D" id="2.60.40.1180">
    <property type="entry name" value="Golgi alpha-mannosidase II"/>
    <property type="match status" value="1"/>
</dbReference>
<accession>A0A1H9YQ16</accession>
<name>A0A1H9YQ16_9FIRM</name>
<gene>
    <name evidence="2" type="ORF">SAMN04487772_102143</name>
</gene>
<feature type="domain" description="Glycosyl hydrolase family 13 catalytic" evidence="1">
    <location>
        <begin position="156"/>
        <end position="515"/>
    </location>
</feature>
<dbReference type="InterPro" id="IPR017853">
    <property type="entry name" value="GH"/>
</dbReference>
<dbReference type="Gene3D" id="2.60.40.10">
    <property type="entry name" value="Immunoglobulins"/>
    <property type="match status" value="1"/>
</dbReference>
<keyword evidence="3" id="KW-1185">Reference proteome</keyword>
<dbReference type="RefSeq" id="WP_092475640.1">
    <property type="nucleotide sequence ID" value="NZ_FOHN01000002.1"/>
</dbReference>
<dbReference type="SUPFAM" id="SSF51011">
    <property type="entry name" value="Glycosyl hydrolase domain"/>
    <property type="match status" value="1"/>
</dbReference>
<sequence length="642" mass="74959">MAKGRCKSIQIEPGTGYPLGACWIEQGKIQFSISLMEEPDCKLHILSGKIKRIEYSDSEFPSYNEQEMVIPVDEKYCIGDVFSIIVPLEEDKEWYYYYEKNGAVISDTYAQQIVGRELWGKPVSKNQIYHKVKNFDLNQRISSRTKISFQELLIYRLHVRGFTKDPSSGVKEKGTYKGVIEKIPYIKSLGINAVELMPCYEFSEVKDCTWQKNYPVSSSITRPYFQEQEDWKLNYWGYAQDNFYFAPKASYAAVPDNCCNEFREMVDALHENGIEVYMEFYFAFNTNQSLIIDCLHFWQKYYQIDGFKVNQEWIPDKLLATDPVLNQAKLFTWDWNITNCYPDGRVPKRKHLADYNDQFMNAARRFLKGDEEQVLSFTNVFKNNPEGKAVINYLSNTGSMTLMDMVSYDVKHNEENGEQNQDGTDYNFSWNCGVEGKTRKKSVLELRKKQIRNALMLLFFSQGVPLLVAGDEFGNSQNGNNNPYCQDNKITWLNWNDQNKNSWILEFTKKCIQFRKQHILFHRTEQLKGMDYISCGCPDISFHGLQTWYPDYTNYSRTLGILLCGQYAKLSRNEFEKDMYIAYNFHWEQHAFSLPNPAKGKKWAVLVRTDLENEQELGDGFEPVSGKTYDVPARTVIMFIET</sequence>
<dbReference type="Pfam" id="PF00128">
    <property type="entry name" value="Alpha-amylase"/>
    <property type="match status" value="1"/>
</dbReference>
<dbReference type="SUPFAM" id="SSF51445">
    <property type="entry name" value="(Trans)glycosidases"/>
    <property type="match status" value="1"/>
</dbReference>
<dbReference type="InterPro" id="IPR013780">
    <property type="entry name" value="Glyco_hydro_b"/>
</dbReference>
<evidence type="ECO:0000313" key="2">
    <source>
        <dbReference type="EMBL" id="SES71234.1"/>
    </source>
</evidence>
<proteinExistence type="predicted"/>
<dbReference type="SMART" id="SM00642">
    <property type="entry name" value="Aamy"/>
    <property type="match status" value="1"/>
</dbReference>
<dbReference type="GO" id="GO:0005975">
    <property type="term" value="P:carbohydrate metabolic process"/>
    <property type="evidence" value="ECO:0007669"/>
    <property type="project" value="InterPro"/>
</dbReference>
<dbReference type="Gene3D" id="3.20.20.80">
    <property type="entry name" value="Glycosidases"/>
    <property type="match status" value="2"/>
</dbReference>
<dbReference type="Proteomes" id="UP000199800">
    <property type="component" value="Unassembled WGS sequence"/>
</dbReference>
<dbReference type="STRING" id="29364.SAMN04487772_102143"/>
<dbReference type="OrthoDB" id="9761875at2"/>